<keyword evidence="2" id="KW-1185">Reference proteome</keyword>
<name>A0AC60Q275_IXOPE</name>
<reference evidence="1 2" key="1">
    <citation type="journal article" date="2020" name="Cell">
        <title>Large-Scale Comparative Analyses of Tick Genomes Elucidate Their Genetic Diversity and Vector Capacities.</title>
        <authorList>
            <consortium name="Tick Genome and Microbiome Consortium (TIGMIC)"/>
            <person name="Jia N."/>
            <person name="Wang J."/>
            <person name="Shi W."/>
            <person name="Du L."/>
            <person name="Sun Y."/>
            <person name="Zhan W."/>
            <person name="Jiang J.F."/>
            <person name="Wang Q."/>
            <person name="Zhang B."/>
            <person name="Ji P."/>
            <person name="Bell-Sakyi L."/>
            <person name="Cui X.M."/>
            <person name="Yuan T.T."/>
            <person name="Jiang B.G."/>
            <person name="Yang W.F."/>
            <person name="Lam T.T."/>
            <person name="Chang Q.C."/>
            <person name="Ding S.J."/>
            <person name="Wang X.J."/>
            <person name="Zhu J.G."/>
            <person name="Ruan X.D."/>
            <person name="Zhao L."/>
            <person name="Wei J.T."/>
            <person name="Ye R.Z."/>
            <person name="Que T.C."/>
            <person name="Du C.H."/>
            <person name="Zhou Y.H."/>
            <person name="Cheng J.X."/>
            <person name="Dai P.F."/>
            <person name="Guo W.B."/>
            <person name="Han X.H."/>
            <person name="Huang E.J."/>
            <person name="Li L.F."/>
            <person name="Wei W."/>
            <person name="Gao Y.C."/>
            <person name="Liu J.Z."/>
            <person name="Shao H.Z."/>
            <person name="Wang X."/>
            <person name="Wang C.C."/>
            <person name="Yang T.C."/>
            <person name="Huo Q.B."/>
            <person name="Li W."/>
            <person name="Chen H.Y."/>
            <person name="Chen S.E."/>
            <person name="Zhou L.G."/>
            <person name="Ni X.B."/>
            <person name="Tian J.H."/>
            <person name="Sheng Y."/>
            <person name="Liu T."/>
            <person name="Pan Y.S."/>
            <person name="Xia L.Y."/>
            <person name="Li J."/>
            <person name="Zhao F."/>
            <person name="Cao W.C."/>
        </authorList>
    </citation>
    <scope>NUCLEOTIDE SEQUENCE [LARGE SCALE GENOMIC DNA]</scope>
    <source>
        <strain evidence="1">Iper-2018</strain>
    </source>
</reference>
<dbReference type="EMBL" id="JABSTQ010009655">
    <property type="protein sequence ID" value="KAG0427082.1"/>
    <property type="molecule type" value="Genomic_DNA"/>
</dbReference>
<organism evidence="1 2">
    <name type="scientific">Ixodes persulcatus</name>
    <name type="common">Taiga tick</name>
    <dbReference type="NCBI Taxonomy" id="34615"/>
    <lineage>
        <taxon>Eukaryota</taxon>
        <taxon>Metazoa</taxon>
        <taxon>Ecdysozoa</taxon>
        <taxon>Arthropoda</taxon>
        <taxon>Chelicerata</taxon>
        <taxon>Arachnida</taxon>
        <taxon>Acari</taxon>
        <taxon>Parasitiformes</taxon>
        <taxon>Ixodida</taxon>
        <taxon>Ixodoidea</taxon>
        <taxon>Ixodidae</taxon>
        <taxon>Ixodinae</taxon>
        <taxon>Ixodes</taxon>
    </lineage>
</organism>
<sequence>MSSAPDEPAINHEKFFSQDNTQEIPRVKHTSRPPKRCRPAESEDSLDDMDEDAENRVSENIDDSTRNEDPWNKVQRGRNPKPPRGTHLQRFGLEKFIISIKPKGSKDITKIRPKIIYQQLLRAAGSGVLVDRLIFTTNAKTNSITVTVYERKHLENILRIREIETTDGMVEVNTYQATTGSLPRGVVHGIDPLESVEEFLENSDTDYHEILQARPLGKKGTYLLTFKGDGIPKKIRYYGKLISVYAYRPTAIVCFNCHSLGHKAGICTNESRCKDCGDLCQEGHKCQKLFCYNCKGNDHVALHQLCPAKTQADLKLQQRAKAPLLNNQQSGRLRSKFEGINSFELLRTRSQSNNYPKLSRDKSTSPAPKPKAPQKTATNAQPTFAQIMKDHRESTLQLINKRKEYEKLRKKLKEEENNLSRAAMERRKEIAMVQEEIDRIDRCSSSTLFSTPPPTQTQYKLQQQQLRSTPSTSANTNNESSTDDYTATSHTPTTEEKIMKFMQTLQTQIQAQMQAHTEAINKRMETYEYILTQHGLSK</sequence>
<comment type="caution">
    <text evidence="1">The sequence shown here is derived from an EMBL/GenBank/DDBJ whole genome shotgun (WGS) entry which is preliminary data.</text>
</comment>
<dbReference type="Proteomes" id="UP000805193">
    <property type="component" value="Unassembled WGS sequence"/>
</dbReference>
<accession>A0AC60Q275</accession>
<proteinExistence type="predicted"/>
<evidence type="ECO:0000313" key="2">
    <source>
        <dbReference type="Proteomes" id="UP000805193"/>
    </source>
</evidence>
<evidence type="ECO:0000313" key="1">
    <source>
        <dbReference type="EMBL" id="KAG0427082.1"/>
    </source>
</evidence>
<protein>
    <submittedName>
        <fullName evidence="1">Uncharacterized protein</fullName>
    </submittedName>
</protein>
<gene>
    <name evidence="1" type="ORF">HPB47_025843</name>
</gene>